<proteinExistence type="predicted"/>
<evidence type="ECO:0000313" key="3">
    <source>
        <dbReference type="Proteomes" id="UP000655225"/>
    </source>
</evidence>
<keyword evidence="3" id="KW-1185">Reference proteome</keyword>
<sequence>MEESNICRINHLDVDVRLPPRKRLLAELKKWNPDCTSPLSLLSPTSIDFSTSLRDILSFDSNRPHLSPEEIVDASRSAAVAASEVAAAARAAAEEKAAVAAMAASAAKSALELVVSVSEKTICKERCLRKNKPKKHVPVKFLYKNQLFGNCETDEQLACRLHRAMNSSPRISKNSDRNTHKNKKHKSSPALVKTRVSNRDVVWEGIPPSTRDRNAEAGEVESGGSIQEVEYIGEVDEKASECNQTDCAEMDKFLAGGKTEASLSKEKYWRALEDIGITSRKRGKIKQKKLSLRLCTIRDRSYPKEEPDFRGIPLSEESKGKCTARNMPLISVGPAIDSEVSVEATSIWKCDIKAPQCFAESEIMQSSCSNHPVMTEAAMIEVDP</sequence>
<dbReference type="Proteomes" id="UP000655225">
    <property type="component" value="Unassembled WGS sequence"/>
</dbReference>
<comment type="caution">
    <text evidence="2">The sequence shown here is derived from an EMBL/GenBank/DDBJ whole genome shotgun (WGS) entry which is preliminary data.</text>
</comment>
<organism evidence="2 3">
    <name type="scientific">Tetracentron sinense</name>
    <name type="common">Spur-leaf</name>
    <dbReference type="NCBI Taxonomy" id="13715"/>
    <lineage>
        <taxon>Eukaryota</taxon>
        <taxon>Viridiplantae</taxon>
        <taxon>Streptophyta</taxon>
        <taxon>Embryophyta</taxon>
        <taxon>Tracheophyta</taxon>
        <taxon>Spermatophyta</taxon>
        <taxon>Magnoliopsida</taxon>
        <taxon>Trochodendrales</taxon>
        <taxon>Trochodendraceae</taxon>
        <taxon>Tetracentron</taxon>
    </lineage>
</organism>
<evidence type="ECO:0000313" key="2">
    <source>
        <dbReference type="EMBL" id="KAF8406717.1"/>
    </source>
</evidence>
<dbReference type="AlphaFoldDB" id="A0A834ZQS3"/>
<gene>
    <name evidence="2" type="ORF">HHK36_008809</name>
</gene>
<dbReference type="OrthoDB" id="1910495at2759"/>
<protein>
    <submittedName>
        <fullName evidence="2">Uncharacterized protein</fullName>
    </submittedName>
</protein>
<dbReference type="PANTHER" id="PTHR35477:SF1">
    <property type="entry name" value="OS06G0728500 PROTEIN"/>
    <property type="match status" value="1"/>
</dbReference>
<dbReference type="OMA" id="MATTNAC"/>
<accession>A0A834ZQS3</accession>
<feature type="region of interest" description="Disordered" evidence="1">
    <location>
        <begin position="165"/>
        <end position="191"/>
    </location>
</feature>
<dbReference type="EMBL" id="JABCRI010000005">
    <property type="protein sequence ID" value="KAF8406717.1"/>
    <property type="molecule type" value="Genomic_DNA"/>
</dbReference>
<evidence type="ECO:0000256" key="1">
    <source>
        <dbReference type="SAM" id="MobiDB-lite"/>
    </source>
</evidence>
<reference evidence="2 3" key="1">
    <citation type="submission" date="2020-04" db="EMBL/GenBank/DDBJ databases">
        <title>Plant Genome Project.</title>
        <authorList>
            <person name="Zhang R.-G."/>
        </authorList>
    </citation>
    <scope>NUCLEOTIDE SEQUENCE [LARGE SCALE GENOMIC DNA]</scope>
    <source>
        <strain evidence="2">YNK0</strain>
        <tissue evidence="2">Leaf</tissue>
    </source>
</reference>
<name>A0A834ZQS3_TETSI</name>
<dbReference type="PANTHER" id="PTHR35477">
    <property type="entry name" value="OS06G0728500 PROTEIN"/>
    <property type="match status" value="1"/>
</dbReference>